<feature type="transmembrane region" description="Helical" evidence="21">
    <location>
        <begin position="972"/>
        <end position="990"/>
    </location>
</feature>
<comment type="subcellular location">
    <subcellularLocation>
        <location evidence="2 21">Cell membrane</location>
        <topology evidence="2 21">Multi-pass membrane protein</topology>
    </subcellularLocation>
</comment>
<evidence type="ECO:0000256" key="11">
    <source>
        <dbReference type="ARBA" id="ARBA00022833"/>
    </source>
</evidence>
<feature type="region of interest" description="Disordered" evidence="22">
    <location>
        <begin position="1"/>
        <end position="23"/>
    </location>
</feature>
<evidence type="ECO:0000256" key="16">
    <source>
        <dbReference type="ARBA" id="ARBA00023316"/>
    </source>
</evidence>
<feature type="transmembrane region" description="Helical" evidence="21">
    <location>
        <begin position="890"/>
        <end position="910"/>
    </location>
</feature>
<evidence type="ECO:0000256" key="18">
    <source>
        <dbReference type="PIRSR" id="PIRSR605150-1"/>
    </source>
</evidence>
<evidence type="ECO:0000256" key="8">
    <source>
        <dbReference type="ARBA" id="ARBA00022692"/>
    </source>
</evidence>
<evidence type="ECO:0000256" key="19">
    <source>
        <dbReference type="PIRSR" id="PIRSR605150-2"/>
    </source>
</evidence>
<dbReference type="GO" id="GO:0030244">
    <property type="term" value="P:cellulose biosynthetic process"/>
    <property type="evidence" value="ECO:0007669"/>
    <property type="project" value="UniProtKB-KW"/>
</dbReference>
<feature type="transmembrane region" description="Helical" evidence="21">
    <location>
        <begin position="218"/>
        <end position="235"/>
    </location>
</feature>
<dbReference type="PANTHER" id="PTHR13301">
    <property type="entry name" value="X-BOX TRANSCRIPTION FACTOR-RELATED"/>
    <property type="match status" value="1"/>
</dbReference>
<feature type="active site" evidence="18">
    <location>
        <position position="341"/>
    </location>
</feature>
<evidence type="ECO:0000256" key="22">
    <source>
        <dbReference type="SAM" id="MobiDB-lite"/>
    </source>
</evidence>
<feature type="transmembrane region" description="Helical" evidence="21">
    <location>
        <begin position="819"/>
        <end position="840"/>
    </location>
</feature>
<evidence type="ECO:0000256" key="13">
    <source>
        <dbReference type="ARBA" id="ARBA00022989"/>
    </source>
</evidence>
<keyword evidence="13 21" id="KW-1133">Transmembrane helix</keyword>
<keyword evidence="15" id="KW-0464">Manganese</keyword>
<feature type="active site" evidence="18">
    <location>
        <position position="742"/>
    </location>
</feature>
<keyword evidence="8 21" id="KW-0812">Transmembrane</keyword>
<name>A0AAV1SCZ5_9ROSI</name>
<organism evidence="24 25">
    <name type="scientific">Dovyalis caffra</name>
    <dbReference type="NCBI Taxonomy" id="77055"/>
    <lineage>
        <taxon>Eukaryota</taxon>
        <taxon>Viridiplantae</taxon>
        <taxon>Streptophyta</taxon>
        <taxon>Embryophyta</taxon>
        <taxon>Tracheophyta</taxon>
        <taxon>Spermatophyta</taxon>
        <taxon>Magnoliopsida</taxon>
        <taxon>eudicotyledons</taxon>
        <taxon>Gunneridae</taxon>
        <taxon>Pentapetalae</taxon>
        <taxon>rosids</taxon>
        <taxon>fabids</taxon>
        <taxon>Malpighiales</taxon>
        <taxon>Salicaceae</taxon>
        <taxon>Flacourtieae</taxon>
        <taxon>Dovyalis</taxon>
    </lineage>
</organism>
<dbReference type="InterPro" id="IPR029044">
    <property type="entry name" value="Nucleotide-diphossugar_trans"/>
</dbReference>
<dbReference type="InterPro" id="IPR027934">
    <property type="entry name" value="CES_Znf_RING"/>
</dbReference>
<dbReference type="EMBL" id="CAWUPB010001173">
    <property type="protein sequence ID" value="CAK7349331.1"/>
    <property type="molecule type" value="Genomic_DNA"/>
</dbReference>
<keyword evidence="16 21" id="KW-0961">Cell wall biogenesis/degradation</keyword>
<reference evidence="24 25" key="1">
    <citation type="submission" date="2024-01" db="EMBL/GenBank/DDBJ databases">
        <authorList>
            <person name="Waweru B."/>
        </authorList>
    </citation>
    <scope>NUCLEOTIDE SEQUENCE [LARGE SCALE GENOMIC DNA]</scope>
</reference>
<feature type="binding site" evidence="19">
    <location>
        <position position="311"/>
    </location>
    <ligand>
        <name>UDP-alpha-D-glucose</name>
        <dbReference type="ChEBI" id="CHEBI:58885"/>
    </ligand>
</feature>
<evidence type="ECO:0000256" key="15">
    <source>
        <dbReference type="ARBA" id="ARBA00023211"/>
    </source>
</evidence>
<feature type="transmembrane region" description="Helical" evidence="21">
    <location>
        <begin position="931"/>
        <end position="952"/>
    </location>
</feature>
<keyword evidence="6 21" id="KW-0328">Glycosyltransferase</keyword>
<comment type="pathway">
    <text evidence="3 21">Glycan metabolism; plant cellulose biosynthesis.</text>
</comment>
<dbReference type="FunFam" id="3.90.550.10:FF:000009">
    <property type="entry name" value="Cellulose synthase"/>
    <property type="match status" value="1"/>
</dbReference>
<keyword evidence="10 21" id="KW-0863">Zinc-finger</keyword>
<evidence type="ECO:0000256" key="17">
    <source>
        <dbReference type="ARBA" id="ARBA00048682"/>
    </source>
</evidence>
<dbReference type="SUPFAM" id="SSF53448">
    <property type="entry name" value="Nucleotide-diphospho-sugar transferases"/>
    <property type="match status" value="1"/>
</dbReference>
<feature type="transmembrane region" description="Helical" evidence="21">
    <location>
        <begin position="1002"/>
        <end position="1022"/>
    </location>
</feature>
<evidence type="ECO:0000256" key="1">
    <source>
        <dbReference type="ARBA" id="ARBA00001936"/>
    </source>
</evidence>
<keyword evidence="25" id="KW-1185">Reference proteome</keyword>
<keyword evidence="7 21" id="KW-0808">Transferase</keyword>
<feature type="transmembrane region" description="Helical" evidence="21">
    <location>
        <begin position="247"/>
        <end position="266"/>
    </location>
</feature>
<evidence type="ECO:0000256" key="5">
    <source>
        <dbReference type="ARBA" id="ARBA00022475"/>
    </source>
</evidence>
<dbReference type="SUPFAM" id="SSF57850">
    <property type="entry name" value="RING/U-box"/>
    <property type="match status" value="1"/>
</dbReference>
<comment type="catalytic activity">
    <reaction evidence="17 21">
        <text>[(1-&gt;4)-beta-D-glucosyl](n) + UDP-alpha-D-glucose = [(1-&gt;4)-beta-D-glucosyl](n+1) + UDP + H(+)</text>
        <dbReference type="Rhea" id="RHEA:19929"/>
        <dbReference type="Rhea" id="RHEA-COMP:10033"/>
        <dbReference type="Rhea" id="RHEA-COMP:10034"/>
        <dbReference type="ChEBI" id="CHEBI:15378"/>
        <dbReference type="ChEBI" id="CHEBI:18246"/>
        <dbReference type="ChEBI" id="CHEBI:58223"/>
        <dbReference type="ChEBI" id="CHEBI:58885"/>
        <dbReference type="EC" id="2.4.1.12"/>
    </reaction>
</comment>
<feature type="transmembrane region" description="Helical" evidence="21">
    <location>
        <begin position="852"/>
        <end position="870"/>
    </location>
</feature>
<feature type="binding site" evidence="19">
    <location>
        <position position="341"/>
    </location>
    <ligand>
        <name>UDP-alpha-D-glucose</name>
        <dbReference type="ChEBI" id="CHEBI:58885"/>
    </ligand>
</feature>
<dbReference type="InterPro" id="IPR005150">
    <property type="entry name" value="Cellulose_synth"/>
</dbReference>
<keyword evidence="12 21" id="KW-0135">Cellulose biosynthesis</keyword>
<feature type="binding site" evidence="19">
    <location>
        <position position="482"/>
    </location>
    <ligand>
        <name>UDP-alpha-D-glucose</name>
        <dbReference type="ChEBI" id="CHEBI:58885"/>
    </ligand>
</feature>
<sequence>MAGLVTGSSHPLHAKDELRPPSRQSATSKKCRVCGDEIGVKEDGEVFVACHVCGFPVCRPCYEYERSEGNQCCPQCNTRYKRHKGCPRVPGDDDDDDKFDDFDDEFQIKPHDHDDSNQKNVFSHSEIEHYNEQEMHPIRPAFSSAGSVAGKDIEGEKEAYSNAEWQERVEKWKVRQEKRGLVSKDDGGNDQGEEDEYLMAEARQPLWRKIPIPSSRINPYRIVIVLRLIILCFFFRFRILTPAYDAFALWLISVICEIWFGLSWILDQFPKWNPIERETYLDRLSLRFEREGEPNRLGPVDVFVSTVDPLKEPPIITANTVLSILAIDYPVDKVSCYVSDDGASMLLFDSLAETAEFARRWVPFCKKHNIEPRAPEFYFTQKIDYLKDKVHPNFVKERRAMKREYEEFKVRINALVSKAQKKPEEGWVMQDGTPWPGNNTRDHPGMIQVYLGSEGALDVEGKELPRLVYVSREKRPGYNHHKKAGAMNALIRVSAVLTNAPFMLNLDCDHYVNNSKAVREAMCFLMDPQLGKKLCYVQFPQRFDGIDRHDRYANRNVVFFDINMKGLDGVQGPVYVGTGCVFNRQSLYGYDPPVSEKRPKMTCDCWPSWCCCCCGGSRKKSKKKGQRSLLGGLYPMKKKMMGKKYTRKASAPVFDLEEIEEGLEGYEELEKSSLMSQKSFEKRFGQSPVFIASTLMENGGLPEGNNSQSHIKEAIHVISCGYEEKTEWGKEVGWIYGSVTEDILTGFKMHCRGWRSVYCSPPRPAFKGSAPINLSDRLHQVLRWALGSIEIFLSHHCPLWYGYGGKLKLLERLAYINTIVYPFTSIPLLAYCTIPAVCLLTGKFIIPTLNNLASVWFLALFISIIATSVLELRWSGVSIQDLWRNEQFWVIGGVSAHLFAVFQGLLKVLGGVDTNFTVTAKAADDAEFGELYLFKWTTLLIPPTTLIILNMVGVVAGVSDAINNGYGSWGPLFGKLFFAFWVIVHLYPFLKGLMGRQNRTPTIVVLWSILLASIFSLIWVRIDPFLPKQTGPILKQCGVEC</sequence>
<evidence type="ECO:0000259" key="23">
    <source>
        <dbReference type="Pfam" id="PF14569"/>
    </source>
</evidence>
<dbReference type="FunFam" id="3.30.40.10:FF:000558">
    <property type="entry name" value="Cellulose synthase"/>
    <property type="match status" value="1"/>
</dbReference>
<comment type="caution">
    <text evidence="24">The sequence shown here is derived from an EMBL/GenBank/DDBJ whole genome shotgun (WGS) entry which is preliminary data.</text>
</comment>
<evidence type="ECO:0000256" key="10">
    <source>
        <dbReference type="ARBA" id="ARBA00022771"/>
    </source>
</evidence>
<dbReference type="EC" id="2.4.1.12" evidence="21"/>
<evidence type="ECO:0000256" key="20">
    <source>
        <dbReference type="PIRSR" id="PIRSR605150-3"/>
    </source>
</evidence>
<dbReference type="Gene3D" id="3.90.550.10">
    <property type="entry name" value="Spore Coat Polysaccharide Biosynthesis Protein SpsA, Chain A"/>
    <property type="match status" value="1"/>
</dbReference>
<dbReference type="GO" id="GO:0071555">
    <property type="term" value="P:cell wall organization"/>
    <property type="evidence" value="ECO:0007669"/>
    <property type="project" value="UniProtKB-KW"/>
</dbReference>
<dbReference type="Proteomes" id="UP001314170">
    <property type="component" value="Unassembled WGS sequence"/>
</dbReference>
<gene>
    <name evidence="24" type="ORF">DCAF_LOCUS22045</name>
</gene>
<evidence type="ECO:0000256" key="14">
    <source>
        <dbReference type="ARBA" id="ARBA00023136"/>
    </source>
</evidence>
<comment type="cofactor">
    <cofactor evidence="1">
        <name>Mn(2+)</name>
        <dbReference type="ChEBI" id="CHEBI:29035"/>
    </cofactor>
</comment>
<dbReference type="GO" id="GO:0008270">
    <property type="term" value="F:zinc ion binding"/>
    <property type="evidence" value="ECO:0007669"/>
    <property type="project" value="UniProtKB-KW"/>
</dbReference>
<keyword evidence="11 21" id="KW-0862">Zinc</keyword>
<feature type="binding site" evidence="19">
    <location>
        <position position="312"/>
    </location>
    <ligand>
        <name>UDP-alpha-D-glucose</name>
        <dbReference type="ChEBI" id="CHEBI:58885"/>
    </ligand>
</feature>
<evidence type="ECO:0000256" key="12">
    <source>
        <dbReference type="ARBA" id="ARBA00022916"/>
    </source>
</evidence>
<evidence type="ECO:0000256" key="2">
    <source>
        <dbReference type="ARBA" id="ARBA00004651"/>
    </source>
</evidence>
<evidence type="ECO:0000256" key="4">
    <source>
        <dbReference type="ARBA" id="ARBA00007548"/>
    </source>
</evidence>
<dbReference type="Gene3D" id="3.30.40.10">
    <property type="entry name" value="Zinc/RING finger domain, C3HC4 (zinc finger)"/>
    <property type="match status" value="1"/>
</dbReference>
<dbReference type="GO" id="GO:0016760">
    <property type="term" value="F:cellulose synthase (UDP-forming) activity"/>
    <property type="evidence" value="ECO:0007669"/>
    <property type="project" value="UniProtKB-EC"/>
</dbReference>
<evidence type="ECO:0000313" key="25">
    <source>
        <dbReference type="Proteomes" id="UP001314170"/>
    </source>
</evidence>
<evidence type="ECO:0000256" key="21">
    <source>
        <dbReference type="RuleBase" id="RU361116"/>
    </source>
</evidence>
<dbReference type="InterPro" id="IPR013083">
    <property type="entry name" value="Znf_RING/FYVE/PHD"/>
</dbReference>
<protein>
    <recommendedName>
        <fullName evidence="21">Cellulose synthase</fullName>
        <ecNumber evidence="21">2.4.1.12</ecNumber>
    </recommendedName>
</protein>
<dbReference type="GO" id="GO:0005886">
    <property type="term" value="C:plasma membrane"/>
    <property type="evidence" value="ECO:0007669"/>
    <property type="project" value="UniProtKB-SubCell"/>
</dbReference>
<comment type="cofactor">
    <cofactor evidence="21">
        <name>Zn(2+)</name>
        <dbReference type="ChEBI" id="CHEBI:29105"/>
    </cofactor>
    <text evidence="21">Binds 2 Zn(2+) ions per subunit.</text>
</comment>
<feature type="binding site" evidence="20">
    <location>
        <position position="483"/>
    </location>
    <ligand>
        <name>Mn(2+)</name>
        <dbReference type="ChEBI" id="CHEBI:29035"/>
    </ligand>
</feature>
<feature type="binding site" evidence="20">
    <location>
        <position position="507"/>
    </location>
    <ligand>
        <name>Mn(2+)</name>
        <dbReference type="ChEBI" id="CHEBI:29035"/>
    </ligand>
</feature>
<evidence type="ECO:0000256" key="6">
    <source>
        <dbReference type="ARBA" id="ARBA00022676"/>
    </source>
</evidence>
<dbReference type="AlphaFoldDB" id="A0AAV1SCZ5"/>
<feature type="binding site" evidence="19">
    <location>
        <position position="305"/>
    </location>
    <ligand>
        <name>UDP-alpha-D-glucose</name>
        <dbReference type="ChEBI" id="CHEBI:58885"/>
    </ligand>
</feature>
<proteinExistence type="inferred from homology"/>
<feature type="domain" description="Cellulose synthase RING-type zinc finger" evidence="23">
    <location>
        <begin position="24"/>
        <end position="97"/>
    </location>
</feature>
<dbReference type="Pfam" id="PF03552">
    <property type="entry name" value="Cellulose_synt"/>
    <property type="match status" value="1"/>
</dbReference>
<keyword evidence="5 21" id="KW-1003">Cell membrane</keyword>
<evidence type="ECO:0000256" key="3">
    <source>
        <dbReference type="ARBA" id="ARBA00004768"/>
    </source>
</evidence>
<evidence type="ECO:0000256" key="9">
    <source>
        <dbReference type="ARBA" id="ARBA00022723"/>
    </source>
</evidence>
<dbReference type="Pfam" id="PF14569">
    <property type="entry name" value="zf-UDP"/>
    <property type="match status" value="1"/>
</dbReference>
<accession>A0AAV1SCZ5</accession>
<comment type="similarity">
    <text evidence="4 21">Belongs to the glycosyltransferase 2 family. Plant cellulose synthase subfamily.</text>
</comment>
<keyword evidence="9 21" id="KW-0479">Metal-binding</keyword>
<keyword evidence="14 21" id="KW-0472">Membrane</keyword>
<dbReference type="CDD" id="cd16617">
    <property type="entry name" value="mRING-HC-C4C4_CesA"/>
    <property type="match status" value="1"/>
</dbReference>
<evidence type="ECO:0000256" key="7">
    <source>
        <dbReference type="ARBA" id="ARBA00022679"/>
    </source>
</evidence>
<evidence type="ECO:0000313" key="24">
    <source>
        <dbReference type="EMBL" id="CAK7349331.1"/>
    </source>
</evidence>